<dbReference type="CDD" id="cd02440">
    <property type="entry name" value="AdoMet_MTases"/>
    <property type="match status" value="1"/>
</dbReference>
<proteinExistence type="inferred from homology"/>
<dbReference type="AlphaFoldDB" id="A0A1X6WMG6"/>
<evidence type="ECO:0000313" key="5">
    <source>
        <dbReference type="EMBL" id="SLM85459.1"/>
    </source>
</evidence>
<dbReference type="Gene3D" id="3.40.50.150">
    <property type="entry name" value="Vaccinia Virus protein VP39"/>
    <property type="match status" value="1"/>
</dbReference>
<comment type="similarity">
    <text evidence="1">Belongs to the methyltransferase superfamily.</text>
</comment>
<sequence length="194" mass="22155">MKASFWDRLVPKLTEDVGVNELFFEAVKKHIKPDDQLLEIGSGTGNMSRSLSKEVSFVEGSDFSNEMIAQAKKKDQIENVHFSVQDAANLTFETSSFDTVLAINTLHVVSDIDTVLQEVNRVLCDKGQFIVIVPLFKRNKLSFMLVRGLMKMMKFRLWSVDKYKQRFEVQGFEIVYQEELNGKSHSAILVGKKK</sequence>
<dbReference type="OrthoDB" id="9808140at2"/>
<dbReference type="InterPro" id="IPR013216">
    <property type="entry name" value="Methyltransf_11"/>
</dbReference>
<keyword evidence="3 5" id="KW-0808">Transferase</keyword>
<dbReference type="GO" id="GO:0032259">
    <property type="term" value="P:methylation"/>
    <property type="evidence" value="ECO:0007669"/>
    <property type="project" value="UniProtKB-KW"/>
</dbReference>
<dbReference type="EMBL" id="FWFD01000008">
    <property type="protein sequence ID" value="SLM85459.1"/>
    <property type="molecule type" value="Genomic_DNA"/>
</dbReference>
<organism evidence="5 6">
    <name type="scientific">Vagococcus fluvialis bH819</name>
    <dbReference type="NCBI Taxonomy" id="1255619"/>
    <lineage>
        <taxon>Bacteria</taxon>
        <taxon>Bacillati</taxon>
        <taxon>Bacillota</taxon>
        <taxon>Bacilli</taxon>
        <taxon>Lactobacillales</taxon>
        <taxon>Enterococcaceae</taxon>
        <taxon>Vagococcus</taxon>
    </lineage>
</organism>
<evidence type="ECO:0000259" key="4">
    <source>
        <dbReference type="Pfam" id="PF08241"/>
    </source>
</evidence>
<evidence type="ECO:0000313" key="6">
    <source>
        <dbReference type="Proteomes" id="UP000195918"/>
    </source>
</evidence>
<dbReference type="InterPro" id="IPR029063">
    <property type="entry name" value="SAM-dependent_MTases_sf"/>
</dbReference>
<evidence type="ECO:0000256" key="3">
    <source>
        <dbReference type="ARBA" id="ARBA00022679"/>
    </source>
</evidence>
<dbReference type="Proteomes" id="UP000195918">
    <property type="component" value="Unassembled WGS sequence"/>
</dbReference>
<dbReference type="InterPro" id="IPR051052">
    <property type="entry name" value="Diverse_substrate_MTase"/>
</dbReference>
<evidence type="ECO:0000256" key="1">
    <source>
        <dbReference type="ARBA" id="ARBA00008361"/>
    </source>
</evidence>
<name>A0A1X6WMG6_9ENTE</name>
<dbReference type="PANTHER" id="PTHR44942:SF4">
    <property type="entry name" value="METHYLTRANSFERASE TYPE 11 DOMAIN-CONTAINING PROTEIN"/>
    <property type="match status" value="1"/>
</dbReference>
<dbReference type="Pfam" id="PF08241">
    <property type="entry name" value="Methyltransf_11"/>
    <property type="match status" value="1"/>
</dbReference>
<reference evidence="6" key="1">
    <citation type="submission" date="2017-02" db="EMBL/GenBank/DDBJ databases">
        <authorList>
            <person name="Dridi B."/>
        </authorList>
    </citation>
    <scope>NUCLEOTIDE SEQUENCE [LARGE SCALE GENOMIC DNA]</scope>
    <source>
        <strain evidence="6">bH819</strain>
    </source>
</reference>
<dbReference type="GO" id="GO:0008757">
    <property type="term" value="F:S-adenosylmethionine-dependent methyltransferase activity"/>
    <property type="evidence" value="ECO:0007669"/>
    <property type="project" value="InterPro"/>
</dbReference>
<feature type="domain" description="Methyltransferase type 11" evidence="4">
    <location>
        <begin position="38"/>
        <end position="131"/>
    </location>
</feature>
<accession>A0A1X6WMG6</accession>
<keyword evidence="6" id="KW-1185">Reference proteome</keyword>
<keyword evidence="2 5" id="KW-0489">Methyltransferase</keyword>
<evidence type="ECO:0000256" key="2">
    <source>
        <dbReference type="ARBA" id="ARBA00022603"/>
    </source>
</evidence>
<protein>
    <submittedName>
        <fullName evidence="5">Possible methyltransferases</fullName>
    </submittedName>
</protein>
<dbReference type="RefSeq" id="WP_086951091.1">
    <property type="nucleotide sequence ID" value="NZ_FWFD01000008.1"/>
</dbReference>
<dbReference type="PANTHER" id="PTHR44942">
    <property type="entry name" value="METHYLTRANSF_11 DOMAIN-CONTAINING PROTEIN"/>
    <property type="match status" value="1"/>
</dbReference>
<dbReference type="SUPFAM" id="SSF53335">
    <property type="entry name" value="S-adenosyl-L-methionine-dependent methyltransferases"/>
    <property type="match status" value="1"/>
</dbReference>
<gene>
    <name evidence="5" type="ORF">FM121_05125</name>
</gene>